<evidence type="ECO:0000256" key="1">
    <source>
        <dbReference type="SAM" id="SignalP"/>
    </source>
</evidence>
<dbReference type="OrthoDB" id="9939455at2"/>
<dbReference type="PROSITE" id="PS51257">
    <property type="entry name" value="PROKAR_LIPOPROTEIN"/>
    <property type="match status" value="1"/>
</dbReference>
<proteinExistence type="predicted"/>
<name>A0A2U2B3Z8_9BACT</name>
<dbReference type="Proteomes" id="UP000244956">
    <property type="component" value="Unassembled WGS sequence"/>
</dbReference>
<evidence type="ECO:0000313" key="2">
    <source>
        <dbReference type="EMBL" id="PWD97783.1"/>
    </source>
</evidence>
<accession>A0A2U2B3Z8</accession>
<feature type="chain" id="PRO_5015564383" evidence="1">
    <location>
        <begin position="25"/>
        <end position="212"/>
    </location>
</feature>
<dbReference type="AlphaFoldDB" id="A0A2U2B3Z8"/>
<comment type="caution">
    <text evidence="2">The sequence shown here is derived from an EMBL/GenBank/DDBJ whole genome shotgun (WGS) entry which is preliminary data.</text>
</comment>
<organism evidence="2 3">
    <name type="scientific">Marinilabilia rubra</name>
    <dbReference type="NCBI Taxonomy" id="2162893"/>
    <lineage>
        <taxon>Bacteria</taxon>
        <taxon>Pseudomonadati</taxon>
        <taxon>Bacteroidota</taxon>
        <taxon>Bacteroidia</taxon>
        <taxon>Marinilabiliales</taxon>
        <taxon>Marinilabiliaceae</taxon>
        <taxon>Marinilabilia</taxon>
    </lineage>
</organism>
<feature type="signal peptide" evidence="1">
    <location>
        <begin position="1"/>
        <end position="24"/>
    </location>
</feature>
<keyword evidence="1" id="KW-0732">Signal</keyword>
<keyword evidence="3" id="KW-1185">Reference proteome</keyword>
<dbReference type="EMBL" id="QEWP01000025">
    <property type="protein sequence ID" value="PWD97783.1"/>
    <property type="molecule type" value="Genomic_DNA"/>
</dbReference>
<protein>
    <submittedName>
        <fullName evidence="2">Uncharacterized protein</fullName>
    </submittedName>
</protein>
<reference evidence="2 3" key="1">
    <citation type="submission" date="2018-05" db="EMBL/GenBank/DDBJ databases">
        <title>Marinilabilia rubrum sp. nov., isolated from saltern sediment.</title>
        <authorList>
            <person name="Zhang R."/>
        </authorList>
    </citation>
    <scope>NUCLEOTIDE SEQUENCE [LARGE SCALE GENOMIC DNA]</scope>
    <source>
        <strain evidence="2 3">WTE16</strain>
    </source>
</reference>
<evidence type="ECO:0000313" key="3">
    <source>
        <dbReference type="Proteomes" id="UP000244956"/>
    </source>
</evidence>
<gene>
    <name evidence="2" type="ORF">DDZ16_18865</name>
</gene>
<dbReference type="RefSeq" id="WP_109266038.1">
    <property type="nucleotide sequence ID" value="NZ_QEWP01000025.1"/>
</dbReference>
<sequence>MKNKNIFKTLLLLIASTAMISTLASCEDENSDDTETDEFETWEPYQLKANTSYEYNFEIRDNEVVTSSGDVMIEIGEPDVEITGTMDGTPFNYTNNNFDDINQNFISAVSQSPIGIVIYQPVWMGAFTNQNLEVGSSWSYSYENNSFLFEITGTDTYGGYEGYVMQTTFTNAEDETVIWNSCVKPEIPLPLMSHVEYPEGEEYFMELTNYQE</sequence>